<evidence type="ECO:0000256" key="1">
    <source>
        <dbReference type="SAM" id="MobiDB-lite"/>
    </source>
</evidence>
<evidence type="ECO:0000313" key="4">
    <source>
        <dbReference type="Proteomes" id="UP000277191"/>
    </source>
</evidence>
<gene>
    <name evidence="3" type="ORF">D5R55_06905</name>
</gene>
<evidence type="ECO:0000313" key="3">
    <source>
        <dbReference type="EMBL" id="AZQ50749.1"/>
    </source>
</evidence>
<dbReference type="InterPro" id="IPR044927">
    <property type="entry name" value="Endonuclea_NS_2"/>
</dbReference>
<feature type="domain" description="Type VII secretion system protein EssD-like" evidence="2">
    <location>
        <begin position="233"/>
        <end position="349"/>
    </location>
</feature>
<sequence length="368" mass="37909">MGDKGNTVGRLYGQASMSSAPASSANPPVKAETPEEEGWFSKWWGNTKHELSEAADHPWEATKGAVKGIANIPSDIGELLIKGSTLQTAGQMEQAAAMQSVFGQTQSAEALMQGAQEVKASAGSIELPKFQMSNAAQAGGDKIATAASLLAGGAGLAKGGVRGMAALGKVGAAEGAELTKTASAAGKVLKTEGAVAEGTKAADATADATKATKAAEGAGAGKATGDGAKILRNGYSYEFDAQGRVSKVGGKLKLNKTQGRNVKAQREAGGVDRLPDDQGGHYIGRRFDGPTDDFNHFAQNGNFNNGAYKSLENSWQRSIEQGKSVEVEIAPTYAGESLRPSAITVRQWIDGVPSDPIKFGNKIGGKLN</sequence>
<accession>A0A3Q9F6R4</accession>
<feature type="compositionally biased region" description="Low complexity" evidence="1">
    <location>
        <begin position="15"/>
        <end position="31"/>
    </location>
</feature>
<dbReference type="Proteomes" id="UP000277191">
    <property type="component" value="Chromosome 1"/>
</dbReference>
<evidence type="ECO:0000259" key="2">
    <source>
        <dbReference type="Pfam" id="PF13930"/>
    </source>
</evidence>
<reference evidence="3 4" key="1">
    <citation type="submission" date="2018-12" db="EMBL/GenBank/DDBJ databases">
        <title>Cadmium resistance mechanism in endophytic bacteria Burkholderia cenocepacia YG-3.</title>
        <authorList>
            <person name="Zhang X."/>
            <person name="Wang X."/>
            <person name="Zhu Y."/>
        </authorList>
    </citation>
    <scope>NUCLEOTIDE SEQUENCE [LARGE SCALE GENOMIC DNA]</scope>
    <source>
        <strain evidence="3 4">YG-3</strain>
    </source>
</reference>
<dbReference type="Pfam" id="PF13930">
    <property type="entry name" value="Endonuclea_NS_2"/>
    <property type="match status" value="1"/>
</dbReference>
<protein>
    <recommendedName>
        <fullName evidence="2">Type VII secretion system protein EssD-like domain-containing protein</fullName>
    </recommendedName>
</protein>
<dbReference type="RefSeq" id="WP_126360754.1">
    <property type="nucleotide sequence ID" value="NZ_CP034545.1"/>
</dbReference>
<feature type="region of interest" description="Disordered" evidence="1">
    <location>
        <begin position="1"/>
        <end position="39"/>
    </location>
</feature>
<proteinExistence type="predicted"/>
<organism evidence="3 4">
    <name type="scientific">Burkholderia cenocepacia</name>
    <dbReference type="NCBI Taxonomy" id="95486"/>
    <lineage>
        <taxon>Bacteria</taxon>
        <taxon>Pseudomonadati</taxon>
        <taxon>Pseudomonadota</taxon>
        <taxon>Betaproteobacteria</taxon>
        <taxon>Burkholderiales</taxon>
        <taxon>Burkholderiaceae</taxon>
        <taxon>Burkholderia</taxon>
        <taxon>Burkholderia cepacia complex</taxon>
    </lineage>
</organism>
<feature type="compositionally biased region" description="Basic and acidic residues" evidence="1">
    <location>
        <begin position="264"/>
        <end position="281"/>
    </location>
</feature>
<dbReference type="EMBL" id="CP034545">
    <property type="protein sequence ID" value="AZQ50749.1"/>
    <property type="molecule type" value="Genomic_DNA"/>
</dbReference>
<feature type="region of interest" description="Disordered" evidence="1">
    <location>
        <begin position="257"/>
        <end position="281"/>
    </location>
</feature>
<dbReference type="AlphaFoldDB" id="A0A3Q9F6R4"/>
<name>A0A3Q9F6R4_9BURK</name>